<evidence type="ECO:0000313" key="6">
    <source>
        <dbReference type="Proteomes" id="UP001064489"/>
    </source>
</evidence>
<dbReference type="Gene3D" id="1.50.10.10">
    <property type="match status" value="1"/>
</dbReference>
<protein>
    <recommendedName>
        <fullName evidence="2">alpha,alpha-trehalase</fullName>
        <ecNumber evidence="2">3.2.1.28</ecNumber>
    </recommendedName>
    <alternativeName>
        <fullName evidence="3">Alpha,alpha-trehalase</fullName>
    </alternativeName>
    <alternativeName>
        <fullName evidence="4">Alpha,alpha-trehalose glucohydrolase</fullName>
    </alternativeName>
</protein>
<proteinExistence type="inferred from homology"/>
<comment type="similarity">
    <text evidence="1">Belongs to the glycosyl hydrolase 37 family.</text>
</comment>
<evidence type="ECO:0000256" key="3">
    <source>
        <dbReference type="ARBA" id="ARBA00030473"/>
    </source>
</evidence>
<evidence type="ECO:0000313" key="5">
    <source>
        <dbReference type="EMBL" id="KAI9174904.1"/>
    </source>
</evidence>
<dbReference type="PANTHER" id="PTHR23403:SF1">
    <property type="entry name" value="TREHALASE"/>
    <property type="match status" value="1"/>
</dbReference>
<evidence type="ECO:0000256" key="1">
    <source>
        <dbReference type="ARBA" id="ARBA00005615"/>
    </source>
</evidence>
<accession>A0AAD5NP61</accession>
<gene>
    <name evidence="5" type="ORF">LWI28_024380</name>
</gene>
<reference evidence="5" key="1">
    <citation type="journal article" date="2022" name="Plant J.">
        <title>Strategies of tolerance reflected in two North American maple genomes.</title>
        <authorList>
            <person name="McEvoy S.L."/>
            <person name="Sezen U.U."/>
            <person name="Trouern-Trend A."/>
            <person name="McMahon S.M."/>
            <person name="Schaberg P.G."/>
            <person name="Yang J."/>
            <person name="Wegrzyn J.L."/>
            <person name="Swenson N.G."/>
        </authorList>
    </citation>
    <scope>NUCLEOTIDE SEQUENCE</scope>
    <source>
        <strain evidence="5">91603</strain>
    </source>
</reference>
<dbReference type="EC" id="3.2.1.28" evidence="2"/>
<evidence type="ECO:0000256" key="4">
    <source>
        <dbReference type="ARBA" id="ARBA00031637"/>
    </source>
</evidence>
<dbReference type="EMBL" id="JAJSOW010000103">
    <property type="protein sequence ID" value="KAI9174904.1"/>
    <property type="molecule type" value="Genomic_DNA"/>
</dbReference>
<dbReference type="Proteomes" id="UP001064489">
    <property type="component" value="Chromosome 8"/>
</dbReference>
<dbReference type="InterPro" id="IPR012341">
    <property type="entry name" value="6hp_glycosidase-like_sf"/>
</dbReference>
<comment type="caution">
    <text evidence="5">The sequence shown here is derived from an EMBL/GenBank/DDBJ whole genome shotgun (WGS) entry which is preliminary data.</text>
</comment>
<sequence length="78" mass="8973">MHFQFRQPPLLSAMVQAIYNRTGDLELVKNALPALLKEYQFWNSELDIAFLAKVVGDNAEFIGSFSIKKSNDQIWILE</sequence>
<dbReference type="GO" id="GO:0005993">
    <property type="term" value="P:trehalose catabolic process"/>
    <property type="evidence" value="ECO:0007669"/>
    <property type="project" value="TreeGrafter"/>
</dbReference>
<keyword evidence="6" id="KW-1185">Reference proteome</keyword>
<name>A0AAD5NP61_ACENE</name>
<dbReference type="SUPFAM" id="SSF48208">
    <property type="entry name" value="Six-hairpin glycosidases"/>
    <property type="match status" value="1"/>
</dbReference>
<organism evidence="5 6">
    <name type="scientific">Acer negundo</name>
    <name type="common">Box elder</name>
    <dbReference type="NCBI Taxonomy" id="4023"/>
    <lineage>
        <taxon>Eukaryota</taxon>
        <taxon>Viridiplantae</taxon>
        <taxon>Streptophyta</taxon>
        <taxon>Embryophyta</taxon>
        <taxon>Tracheophyta</taxon>
        <taxon>Spermatophyta</taxon>
        <taxon>Magnoliopsida</taxon>
        <taxon>eudicotyledons</taxon>
        <taxon>Gunneridae</taxon>
        <taxon>Pentapetalae</taxon>
        <taxon>rosids</taxon>
        <taxon>malvids</taxon>
        <taxon>Sapindales</taxon>
        <taxon>Sapindaceae</taxon>
        <taxon>Hippocastanoideae</taxon>
        <taxon>Acereae</taxon>
        <taxon>Acer</taxon>
    </lineage>
</organism>
<dbReference type="AlphaFoldDB" id="A0AAD5NP61"/>
<dbReference type="GO" id="GO:0004555">
    <property type="term" value="F:alpha,alpha-trehalase activity"/>
    <property type="evidence" value="ECO:0007669"/>
    <property type="project" value="UniProtKB-EC"/>
</dbReference>
<dbReference type="InterPro" id="IPR008928">
    <property type="entry name" value="6-hairpin_glycosidase_sf"/>
</dbReference>
<dbReference type="Pfam" id="PF01204">
    <property type="entry name" value="Trehalase"/>
    <property type="match status" value="1"/>
</dbReference>
<dbReference type="InterPro" id="IPR001661">
    <property type="entry name" value="Glyco_hydro_37"/>
</dbReference>
<reference evidence="5" key="2">
    <citation type="submission" date="2023-02" db="EMBL/GenBank/DDBJ databases">
        <authorList>
            <person name="Swenson N.G."/>
            <person name="Wegrzyn J.L."/>
            <person name="Mcevoy S.L."/>
        </authorList>
    </citation>
    <scope>NUCLEOTIDE SEQUENCE</scope>
    <source>
        <strain evidence="5">91603</strain>
        <tissue evidence="5">Leaf</tissue>
    </source>
</reference>
<evidence type="ECO:0000256" key="2">
    <source>
        <dbReference type="ARBA" id="ARBA00012757"/>
    </source>
</evidence>
<dbReference type="PANTHER" id="PTHR23403">
    <property type="entry name" value="TREHALASE"/>
    <property type="match status" value="1"/>
</dbReference>